<dbReference type="Pfam" id="PF17920">
    <property type="entry name" value="TetR_C_16"/>
    <property type="match status" value="1"/>
</dbReference>
<accession>A0A9X3MT41</accession>
<dbReference type="PRINTS" id="PR00455">
    <property type="entry name" value="HTHTETR"/>
</dbReference>
<dbReference type="GO" id="GO:0000976">
    <property type="term" value="F:transcription cis-regulatory region binding"/>
    <property type="evidence" value="ECO:0007669"/>
    <property type="project" value="TreeGrafter"/>
</dbReference>
<dbReference type="Proteomes" id="UP001149140">
    <property type="component" value="Unassembled WGS sequence"/>
</dbReference>
<dbReference type="Gene3D" id="1.10.357.10">
    <property type="entry name" value="Tetracycline Repressor, domain 2"/>
    <property type="match status" value="1"/>
</dbReference>
<dbReference type="AlphaFoldDB" id="A0A9X3MT41"/>
<comment type="caution">
    <text evidence="5">The sequence shown here is derived from an EMBL/GenBank/DDBJ whole genome shotgun (WGS) entry which is preliminary data.</text>
</comment>
<evidence type="ECO:0000256" key="3">
    <source>
        <dbReference type="SAM" id="MobiDB-lite"/>
    </source>
</evidence>
<dbReference type="InterPro" id="IPR009057">
    <property type="entry name" value="Homeodomain-like_sf"/>
</dbReference>
<keyword evidence="6" id="KW-1185">Reference proteome</keyword>
<organism evidence="5 6">
    <name type="scientific">Solirubrobacter ginsenosidimutans</name>
    <dbReference type="NCBI Taxonomy" id="490573"/>
    <lineage>
        <taxon>Bacteria</taxon>
        <taxon>Bacillati</taxon>
        <taxon>Actinomycetota</taxon>
        <taxon>Thermoleophilia</taxon>
        <taxon>Solirubrobacterales</taxon>
        <taxon>Solirubrobacteraceae</taxon>
        <taxon>Solirubrobacter</taxon>
    </lineage>
</organism>
<reference evidence="5" key="1">
    <citation type="submission" date="2022-10" db="EMBL/GenBank/DDBJ databases">
        <title>The WGS of Solirubrobacter ginsenosidimutans DSM 21036.</title>
        <authorList>
            <person name="Jiang Z."/>
        </authorList>
    </citation>
    <scope>NUCLEOTIDE SEQUENCE</scope>
    <source>
        <strain evidence="5">DSM 21036</strain>
    </source>
</reference>
<keyword evidence="1 2" id="KW-0238">DNA-binding</keyword>
<dbReference type="InterPro" id="IPR036271">
    <property type="entry name" value="Tet_transcr_reg_TetR-rel_C_sf"/>
</dbReference>
<dbReference type="PANTHER" id="PTHR30055">
    <property type="entry name" value="HTH-TYPE TRANSCRIPTIONAL REGULATOR RUTR"/>
    <property type="match status" value="1"/>
</dbReference>
<dbReference type="PROSITE" id="PS50977">
    <property type="entry name" value="HTH_TETR_2"/>
    <property type="match status" value="1"/>
</dbReference>
<feature type="domain" description="HTH tetR-type" evidence="4">
    <location>
        <begin position="23"/>
        <end position="83"/>
    </location>
</feature>
<gene>
    <name evidence="5" type="ORF">OM076_02680</name>
</gene>
<dbReference type="Gene3D" id="1.10.10.60">
    <property type="entry name" value="Homeodomain-like"/>
    <property type="match status" value="1"/>
</dbReference>
<evidence type="ECO:0000256" key="1">
    <source>
        <dbReference type="ARBA" id="ARBA00023125"/>
    </source>
</evidence>
<dbReference type="Pfam" id="PF00440">
    <property type="entry name" value="TetR_N"/>
    <property type="match status" value="1"/>
</dbReference>
<name>A0A9X3MT41_9ACTN</name>
<dbReference type="GO" id="GO:0003700">
    <property type="term" value="F:DNA-binding transcription factor activity"/>
    <property type="evidence" value="ECO:0007669"/>
    <property type="project" value="TreeGrafter"/>
</dbReference>
<feature type="region of interest" description="Disordered" evidence="3">
    <location>
        <begin position="1"/>
        <end position="25"/>
    </location>
</feature>
<proteinExistence type="predicted"/>
<dbReference type="RefSeq" id="WP_270037830.1">
    <property type="nucleotide sequence ID" value="NZ_JAPDOD010000002.1"/>
</dbReference>
<evidence type="ECO:0000313" key="5">
    <source>
        <dbReference type="EMBL" id="MDA0159158.1"/>
    </source>
</evidence>
<feature type="DNA-binding region" description="H-T-H motif" evidence="2">
    <location>
        <begin position="46"/>
        <end position="65"/>
    </location>
</feature>
<dbReference type="SUPFAM" id="SSF48498">
    <property type="entry name" value="Tetracyclin repressor-like, C-terminal domain"/>
    <property type="match status" value="1"/>
</dbReference>
<sequence>MPRPSAGKPTTKSPRTGRRAGESHSREAILDAARRLFAERGYEGASLRAIGAEAGVDAALVVHFFGSKAKLLTASVRWPFDPDVARERLLEADRADVGEALARLFVTTWDELGERNPIITLLRSATTEPEAAAITREFMSKRLMEPLVNELGSDRPGLRADLVAAHLIGLGIARYVLGLEALAGASSDTVVACVAPTLQRYLTGELPATG</sequence>
<dbReference type="InterPro" id="IPR001647">
    <property type="entry name" value="HTH_TetR"/>
</dbReference>
<dbReference type="EMBL" id="JAPDOD010000002">
    <property type="protein sequence ID" value="MDA0159158.1"/>
    <property type="molecule type" value="Genomic_DNA"/>
</dbReference>
<dbReference type="InterPro" id="IPR041678">
    <property type="entry name" value="TetR_C_16"/>
</dbReference>
<dbReference type="PANTHER" id="PTHR30055:SF235">
    <property type="entry name" value="TRANSCRIPTIONAL REGULATORY PROTEIN"/>
    <property type="match status" value="1"/>
</dbReference>
<evidence type="ECO:0000259" key="4">
    <source>
        <dbReference type="PROSITE" id="PS50977"/>
    </source>
</evidence>
<evidence type="ECO:0000313" key="6">
    <source>
        <dbReference type="Proteomes" id="UP001149140"/>
    </source>
</evidence>
<dbReference type="SUPFAM" id="SSF46689">
    <property type="entry name" value="Homeodomain-like"/>
    <property type="match status" value="1"/>
</dbReference>
<evidence type="ECO:0000256" key="2">
    <source>
        <dbReference type="PROSITE-ProRule" id="PRU00335"/>
    </source>
</evidence>
<protein>
    <submittedName>
        <fullName evidence="5">TetR family transcriptional regulator</fullName>
    </submittedName>
</protein>
<dbReference type="InterPro" id="IPR050109">
    <property type="entry name" value="HTH-type_TetR-like_transc_reg"/>
</dbReference>